<evidence type="ECO:0000256" key="9">
    <source>
        <dbReference type="ARBA" id="ARBA00047761"/>
    </source>
</evidence>
<comment type="catalytic activity">
    <reaction evidence="9 12">
        <text>O-phospho-L-seryl-[protein] + H2O = L-seryl-[protein] + phosphate</text>
        <dbReference type="Rhea" id="RHEA:20629"/>
        <dbReference type="Rhea" id="RHEA-COMP:9863"/>
        <dbReference type="Rhea" id="RHEA-COMP:11604"/>
        <dbReference type="ChEBI" id="CHEBI:15377"/>
        <dbReference type="ChEBI" id="CHEBI:29999"/>
        <dbReference type="ChEBI" id="CHEBI:43474"/>
        <dbReference type="ChEBI" id="CHEBI:83421"/>
        <dbReference type="EC" id="3.1.3.16"/>
    </reaction>
</comment>
<keyword evidence="15" id="KW-1185">Reference proteome</keyword>
<organism evidence="14 15">
    <name type="scientific">Gnathostoma spinigerum</name>
    <dbReference type="NCBI Taxonomy" id="75299"/>
    <lineage>
        <taxon>Eukaryota</taxon>
        <taxon>Metazoa</taxon>
        <taxon>Ecdysozoa</taxon>
        <taxon>Nematoda</taxon>
        <taxon>Chromadorea</taxon>
        <taxon>Rhabditida</taxon>
        <taxon>Spirurina</taxon>
        <taxon>Gnathostomatomorpha</taxon>
        <taxon>Gnathostomatoidea</taxon>
        <taxon>Gnathostomatidae</taxon>
        <taxon>Gnathostoma</taxon>
    </lineage>
</organism>
<dbReference type="InterPro" id="IPR039693">
    <property type="entry name" value="Rtr1/RPAP2"/>
</dbReference>
<keyword evidence="7 12" id="KW-0904">Protein phosphatase</keyword>
<evidence type="ECO:0000256" key="12">
    <source>
        <dbReference type="RuleBase" id="RU367080"/>
    </source>
</evidence>
<name>A0ABD6F4F7_9BILA</name>
<dbReference type="GO" id="GO:0008270">
    <property type="term" value="F:zinc ion binding"/>
    <property type="evidence" value="ECO:0007669"/>
    <property type="project" value="UniProtKB-KW"/>
</dbReference>
<dbReference type="GO" id="GO:0043175">
    <property type="term" value="F:RNA polymerase core enzyme binding"/>
    <property type="evidence" value="ECO:0007669"/>
    <property type="project" value="UniProtKB-UniRule"/>
</dbReference>
<evidence type="ECO:0000256" key="10">
    <source>
        <dbReference type="ARBA" id="ARBA00048336"/>
    </source>
</evidence>
<comment type="similarity">
    <text evidence="2 11 12">Belongs to the RPAP2 family.</text>
</comment>
<accession>A0ABD6F4F7</accession>
<evidence type="ECO:0000313" key="15">
    <source>
        <dbReference type="Proteomes" id="UP001608902"/>
    </source>
</evidence>
<dbReference type="Proteomes" id="UP001608902">
    <property type="component" value="Unassembled WGS sequence"/>
</dbReference>
<dbReference type="InterPro" id="IPR007308">
    <property type="entry name" value="Rtr1/RPAP2_dom"/>
</dbReference>
<dbReference type="InterPro" id="IPR038534">
    <property type="entry name" value="Rtr1/RPAP2_sf"/>
</dbReference>
<keyword evidence="5 12" id="KW-0378">Hydrolase</keyword>
<evidence type="ECO:0000256" key="3">
    <source>
        <dbReference type="ARBA" id="ARBA00022723"/>
    </source>
</evidence>
<keyword evidence="4 12" id="KW-0863">Zinc-finger</keyword>
<dbReference type="Pfam" id="PF04181">
    <property type="entry name" value="RPAP2_Rtr1"/>
    <property type="match status" value="1"/>
</dbReference>
<comment type="catalytic activity">
    <reaction evidence="10 12">
        <text>O-phospho-L-threonyl-[protein] + H2O = L-threonyl-[protein] + phosphate</text>
        <dbReference type="Rhea" id="RHEA:47004"/>
        <dbReference type="Rhea" id="RHEA-COMP:11060"/>
        <dbReference type="Rhea" id="RHEA-COMP:11605"/>
        <dbReference type="ChEBI" id="CHEBI:15377"/>
        <dbReference type="ChEBI" id="CHEBI:30013"/>
        <dbReference type="ChEBI" id="CHEBI:43474"/>
        <dbReference type="ChEBI" id="CHEBI:61977"/>
        <dbReference type="EC" id="3.1.3.16"/>
    </reaction>
</comment>
<feature type="domain" description="RTR1-type" evidence="13">
    <location>
        <begin position="1"/>
        <end position="81"/>
    </location>
</feature>
<protein>
    <recommendedName>
        <fullName evidence="12">RNA polymerase II subunit B1 CTD phosphatase RPAP2 homolog</fullName>
        <ecNumber evidence="12">3.1.3.16</ecNumber>
    </recommendedName>
</protein>
<feature type="non-terminal residue" evidence="14">
    <location>
        <position position="1"/>
    </location>
</feature>
<evidence type="ECO:0000256" key="7">
    <source>
        <dbReference type="ARBA" id="ARBA00022912"/>
    </source>
</evidence>
<evidence type="ECO:0000256" key="2">
    <source>
        <dbReference type="ARBA" id="ARBA00005676"/>
    </source>
</evidence>
<comment type="function">
    <text evidence="12">Putative RNA polymerase II subunit B1 C-terminal domain (CTD) phosphatase involved in RNA polymerase II transcription regulation.</text>
</comment>
<keyword evidence="3 12" id="KW-0479">Metal-binding</keyword>
<evidence type="ECO:0000259" key="13">
    <source>
        <dbReference type="PROSITE" id="PS51479"/>
    </source>
</evidence>
<dbReference type="EMBL" id="JBGFUD010018310">
    <property type="protein sequence ID" value="MFH4984525.1"/>
    <property type="molecule type" value="Genomic_DNA"/>
</dbReference>
<dbReference type="Gene3D" id="1.25.40.820">
    <property type="match status" value="1"/>
</dbReference>
<keyword evidence="8 12" id="KW-0539">Nucleus</keyword>
<evidence type="ECO:0000256" key="8">
    <source>
        <dbReference type="ARBA" id="ARBA00023242"/>
    </source>
</evidence>
<reference evidence="14 15" key="1">
    <citation type="submission" date="2024-08" db="EMBL/GenBank/DDBJ databases">
        <title>Gnathostoma spinigerum genome.</title>
        <authorList>
            <person name="Gonzalez-Bertolin B."/>
            <person name="Monzon S."/>
            <person name="Zaballos A."/>
            <person name="Jimenez P."/>
            <person name="Dekumyoy P."/>
            <person name="Varona S."/>
            <person name="Cuesta I."/>
            <person name="Sumanam S."/>
            <person name="Adisakwattana P."/>
            <person name="Gasser R.B."/>
            <person name="Hernandez-Gonzalez A."/>
            <person name="Young N.D."/>
            <person name="Perteguer M.J."/>
        </authorList>
    </citation>
    <scope>NUCLEOTIDE SEQUENCE [LARGE SCALE GENOMIC DNA]</scope>
    <source>
        <strain evidence="14">AL3</strain>
        <tissue evidence="14">Liver</tissue>
    </source>
</reference>
<dbReference type="PROSITE" id="PS51479">
    <property type="entry name" value="ZF_RTR1"/>
    <property type="match status" value="1"/>
</dbReference>
<keyword evidence="6 12" id="KW-0862">Zinc</keyword>
<dbReference type="GO" id="GO:0008420">
    <property type="term" value="F:RNA polymerase II CTD heptapeptide repeat phosphatase activity"/>
    <property type="evidence" value="ECO:0007669"/>
    <property type="project" value="UniProtKB-UniRule"/>
</dbReference>
<evidence type="ECO:0000256" key="11">
    <source>
        <dbReference type="PROSITE-ProRule" id="PRU00812"/>
    </source>
</evidence>
<gene>
    <name evidence="14" type="ORF">AB6A40_011234</name>
</gene>
<evidence type="ECO:0000256" key="5">
    <source>
        <dbReference type="ARBA" id="ARBA00022801"/>
    </source>
</evidence>
<evidence type="ECO:0000256" key="6">
    <source>
        <dbReference type="ARBA" id="ARBA00022833"/>
    </source>
</evidence>
<dbReference type="GO" id="GO:0005634">
    <property type="term" value="C:nucleus"/>
    <property type="evidence" value="ECO:0007669"/>
    <property type="project" value="UniProtKB-SubCell"/>
</dbReference>
<dbReference type="EC" id="3.1.3.16" evidence="12"/>
<dbReference type="PANTHER" id="PTHR14732:SF0">
    <property type="entry name" value="RNA POLYMERASE II SUBUNIT B1 CTD PHOSPHATASE RPAP2-RELATED"/>
    <property type="match status" value="1"/>
</dbReference>
<dbReference type="AlphaFoldDB" id="A0ABD6F4F7"/>
<dbReference type="PANTHER" id="PTHR14732">
    <property type="entry name" value="RNA POLYMERASE II SUBUNIT B1 CTD PHOSPHATASE RPAP2-RELATED"/>
    <property type="match status" value="1"/>
</dbReference>
<proteinExistence type="inferred from homology"/>
<comment type="subcellular location">
    <subcellularLocation>
        <location evidence="1 12">Nucleus</location>
    </subcellularLocation>
</comment>
<comment type="caution">
    <text evidence="14">The sequence shown here is derived from an EMBL/GenBank/DDBJ whole genome shotgun (WGS) entry which is preliminary data.</text>
</comment>
<evidence type="ECO:0000256" key="4">
    <source>
        <dbReference type="ARBA" id="ARBA00022771"/>
    </source>
</evidence>
<sequence>YLDVNSWMEVAEERFIGKLCGFPLCDNFVQLKQVQKYRIDRRNRKIFEKCTDMQKYCCEQCFLMAASIRGQLPEEPLWITGPRLRER</sequence>
<evidence type="ECO:0000313" key="14">
    <source>
        <dbReference type="EMBL" id="MFH4984525.1"/>
    </source>
</evidence>
<evidence type="ECO:0000256" key="1">
    <source>
        <dbReference type="ARBA" id="ARBA00004123"/>
    </source>
</evidence>